<evidence type="ECO:0000256" key="9">
    <source>
        <dbReference type="ARBA" id="ARBA00025012"/>
    </source>
</evidence>
<evidence type="ECO:0000256" key="8">
    <source>
        <dbReference type="ARBA" id="ARBA00024477"/>
    </source>
</evidence>
<organism evidence="16 17">
    <name type="scientific">Acinetobacter schindleri NIPH 900</name>
    <dbReference type="NCBI Taxonomy" id="1217675"/>
    <lineage>
        <taxon>Bacteria</taxon>
        <taxon>Pseudomonadati</taxon>
        <taxon>Pseudomonadota</taxon>
        <taxon>Gammaproteobacteria</taxon>
        <taxon>Moraxellales</taxon>
        <taxon>Moraxellaceae</taxon>
        <taxon>Acinetobacter</taxon>
    </lineage>
</organism>
<dbReference type="GO" id="GO:0006189">
    <property type="term" value="P:'de novo' IMP biosynthetic process"/>
    <property type="evidence" value="ECO:0007669"/>
    <property type="project" value="UniProtKB-UniPathway"/>
</dbReference>
<evidence type="ECO:0000256" key="1">
    <source>
        <dbReference type="ARBA" id="ARBA00004706"/>
    </source>
</evidence>
<dbReference type="AlphaFoldDB" id="N8XXV8"/>
<dbReference type="PROSITE" id="PS00163">
    <property type="entry name" value="FUMARATE_LYASES"/>
    <property type="match status" value="1"/>
</dbReference>
<proteinExistence type="inferred from homology"/>
<dbReference type="FunFam" id="1.20.200.10:FF:000004">
    <property type="entry name" value="Adenylosuccinate lyase"/>
    <property type="match status" value="1"/>
</dbReference>
<comment type="function">
    <text evidence="9">Catalyzes two reactions in de novo purine nucleotide biosynthesis. Catalyzes the breakdown of 5-aminoimidazole- (N-succinylocarboxamide) ribotide (SAICAR or 2-[5-amino-1-(5-phospho-beta-D-ribosyl)imidazole-4-carboxamido]succinate) to 5-aminoimidazole-4-carboxamide ribotide (AICAR or 5-amino-1-(5-phospho-beta-D-ribosyl)imidazole-4-carboxamide) and fumarate, and of adenylosuccinate (ADS or N(6)-(1,2-dicarboxyethyl)-AMP) to adenosine monophosphate (AMP) and fumarate.</text>
</comment>
<evidence type="ECO:0000313" key="17">
    <source>
        <dbReference type="Proteomes" id="UP000018438"/>
    </source>
</evidence>
<evidence type="ECO:0000256" key="4">
    <source>
        <dbReference type="ARBA" id="ARBA00012339"/>
    </source>
</evidence>
<dbReference type="GO" id="GO:0070626">
    <property type="term" value="F:(S)-2-(5-amino-1-(5-phospho-D-ribosyl)imidazole-4-carboxamido) succinate lyase (fumarate-forming) activity"/>
    <property type="evidence" value="ECO:0007669"/>
    <property type="project" value="RHEA"/>
</dbReference>
<dbReference type="Pfam" id="PF00206">
    <property type="entry name" value="Lyase_1"/>
    <property type="match status" value="1"/>
</dbReference>
<dbReference type="NCBIfam" id="NF006764">
    <property type="entry name" value="PRK09285.1"/>
    <property type="match status" value="1"/>
</dbReference>
<dbReference type="GO" id="GO:0004018">
    <property type="term" value="F:N6-(1,2-dicarboxyethyl)AMP AMP-lyase (fumarate-forming) activity"/>
    <property type="evidence" value="ECO:0007669"/>
    <property type="project" value="UniProtKB-UniRule"/>
</dbReference>
<comment type="caution">
    <text evidence="16">The sequence shown here is derived from an EMBL/GenBank/DDBJ whole genome shotgun (WGS) entry which is preliminary data.</text>
</comment>
<dbReference type="InterPro" id="IPR047136">
    <property type="entry name" value="PurB_bact"/>
</dbReference>
<keyword evidence="6 13" id="KW-0658">Purine biosynthesis</keyword>
<dbReference type="EC" id="4.3.2.2" evidence="4 12"/>
<dbReference type="InterPro" id="IPR024083">
    <property type="entry name" value="Fumarase/histidase_N"/>
</dbReference>
<dbReference type="UniPathway" id="UPA00075">
    <property type="reaction ID" value="UER00336"/>
</dbReference>
<dbReference type="PANTHER" id="PTHR43411">
    <property type="entry name" value="ADENYLOSUCCINATE LYASE"/>
    <property type="match status" value="1"/>
</dbReference>
<reference evidence="16 17" key="1">
    <citation type="submission" date="2013-02" db="EMBL/GenBank/DDBJ databases">
        <title>The Genome Sequence of Acinetobacter schindleri NIPH 900.</title>
        <authorList>
            <consortium name="The Broad Institute Genome Sequencing Platform"/>
            <consortium name="The Broad Institute Genome Sequencing Center for Infectious Disease"/>
            <person name="Cerqueira G."/>
            <person name="Feldgarden M."/>
            <person name="Courvalin P."/>
            <person name="Perichon B."/>
            <person name="Grillot-Courvalin C."/>
            <person name="Clermont D."/>
            <person name="Rocha E."/>
            <person name="Yoon E.-J."/>
            <person name="Nemec A."/>
            <person name="Walker B."/>
            <person name="Young S.K."/>
            <person name="Zeng Q."/>
            <person name="Gargeya S."/>
            <person name="Fitzgerald M."/>
            <person name="Haas B."/>
            <person name="Abouelleil A."/>
            <person name="Alvarado L."/>
            <person name="Arachchi H.M."/>
            <person name="Berlin A.M."/>
            <person name="Chapman S.B."/>
            <person name="Dewar J."/>
            <person name="Goldberg J."/>
            <person name="Griggs A."/>
            <person name="Gujja S."/>
            <person name="Hansen M."/>
            <person name="Howarth C."/>
            <person name="Imamovic A."/>
            <person name="Larimer J."/>
            <person name="McCowan C."/>
            <person name="Murphy C."/>
            <person name="Neiman D."/>
            <person name="Pearson M."/>
            <person name="Priest M."/>
            <person name="Roberts A."/>
            <person name="Saif S."/>
            <person name="Shea T."/>
            <person name="Sisk P."/>
            <person name="Sykes S."/>
            <person name="Wortman J."/>
            <person name="Nusbaum C."/>
            <person name="Birren B."/>
        </authorList>
    </citation>
    <scope>NUCLEOTIDE SEQUENCE [LARGE SCALE GENOMIC DNA]</scope>
    <source>
        <strain evidence="16 17">NIPH 900</strain>
    </source>
</reference>
<evidence type="ECO:0000256" key="2">
    <source>
        <dbReference type="ARBA" id="ARBA00004734"/>
    </source>
</evidence>
<dbReference type="InterPro" id="IPR000362">
    <property type="entry name" value="Fumarate_lyase_fam"/>
</dbReference>
<evidence type="ECO:0000259" key="15">
    <source>
        <dbReference type="Pfam" id="PF08328"/>
    </source>
</evidence>
<comment type="similarity">
    <text evidence="3 13">Belongs to the lyase 1 family. Adenylosuccinate lyase subfamily.</text>
</comment>
<sequence length="462" mass="51411">MNALTALSPLDGRYASKCDALRPFLSEFGLIHARVTVEVRWLQALANRPEITEVPAFSSETNAALDAIVANFSEEDANRIKEIERTTNHDVKAVEYFLKEKIAGIEELKNAGEFIHFACTSEDINNLSHALMLKSGRDVLVESMQQIIDSIVALAEKHADQPMLSRTHGQTASPTTLGKEMANVAYRLARQIKQFKQVELLGKINGAVGNYNAHLSAYPDINWPAHSQAFVESLGLTFNPYTTQIEPHDYMAELFDALRRFNTILIDFNRDVWGYISLGFFKQKLKEGEVGSSTMPHKVNPIDFENSEGNLGIANAVLAHLGEKLPISRWQRDLTDSTVLRNMGVGFAQSLIAFEACLKGVGKLELNAARIDEDLDNAQEVLAEPIQTVMRRYNVEKPYEKLKALTRGQAMTRDMMVDFVNGNELEAVPAADRARLAEMTPATYTGNASEQAKQIKDLIAKI</sequence>
<evidence type="ECO:0000256" key="11">
    <source>
        <dbReference type="ARBA" id="ARBA00049115"/>
    </source>
</evidence>
<evidence type="ECO:0000256" key="10">
    <source>
        <dbReference type="ARBA" id="ARBA00030717"/>
    </source>
</evidence>
<dbReference type="RefSeq" id="WP_004810482.1">
    <property type="nucleotide sequence ID" value="NZ_KB849445.1"/>
</dbReference>
<dbReference type="InterPro" id="IPR008948">
    <property type="entry name" value="L-Aspartase-like"/>
</dbReference>
<dbReference type="Proteomes" id="UP000018438">
    <property type="component" value="Unassembled WGS sequence"/>
</dbReference>
<feature type="domain" description="Fumarate lyase N-terminal" evidence="14">
    <location>
        <begin position="12"/>
        <end position="309"/>
    </location>
</feature>
<dbReference type="InterPro" id="IPR013539">
    <property type="entry name" value="PurB_C"/>
</dbReference>
<evidence type="ECO:0000313" key="16">
    <source>
        <dbReference type="EMBL" id="ENV11890.1"/>
    </source>
</evidence>
<dbReference type="SUPFAM" id="SSF48557">
    <property type="entry name" value="L-aspartase-like"/>
    <property type="match status" value="1"/>
</dbReference>
<evidence type="ECO:0000256" key="13">
    <source>
        <dbReference type="RuleBase" id="RU361172"/>
    </source>
</evidence>
<keyword evidence="17" id="KW-1185">Reference proteome</keyword>
<dbReference type="InterPro" id="IPR020557">
    <property type="entry name" value="Fumarate_lyase_CS"/>
</dbReference>
<evidence type="ECO:0000256" key="6">
    <source>
        <dbReference type="ARBA" id="ARBA00022755"/>
    </source>
</evidence>
<dbReference type="GO" id="GO:0005829">
    <property type="term" value="C:cytosol"/>
    <property type="evidence" value="ECO:0007669"/>
    <property type="project" value="TreeGrafter"/>
</dbReference>
<comment type="catalytic activity">
    <reaction evidence="8">
        <text>(2S)-2-[5-amino-1-(5-phospho-beta-D-ribosyl)imidazole-4-carboxamido]succinate = 5-amino-1-(5-phospho-beta-D-ribosyl)imidazole-4-carboxamide + fumarate</text>
        <dbReference type="Rhea" id="RHEA:23920"/>
        <dbReference type="ChEBI" id="CHEBI:29806"/>
        <dbReference type="ChEBI" id="CHEBI:58443"/>
        <dbReference type="ChEBI" id="CHEBI:58475"/>
        <dbReference type="EC" id="4.3.2.2"/>
    </reaction>
    <physiologicalReaction direction="left-to-right" evidence="8">
        <dbReference type="Rhea" id="RHEA:23921"/>
    </physiologicalReaction>
</comment>
<keyword evidence="7 13" id="KW-0456">Lyase</keyword>
<gene>
    <name evidence="16" type="ORF">F965_02902</name>
</gene>
<dbReference type="NCBIfam" id="TIGR00928">
    <property type="entry name" value="purB"/>
    <property type="match status" value="1"/>
</dbReference>
<dbReference type="InterPro" id="IPR022761">
    <property type="entry name" value="Fumarate_lyase_N"/>
</dbReference>
<feature type="domain" description="Adenylosuccinate lyase PurB C-terminal" evidence="15">
    <location>
        <begin position="328"/>
        <end position="445"/>
    </location>
</feature>
<comment type="pathway">
    <text evidence="1 13">Purine metabolism; IMP biosynthesis via de novo pathway; 5-amino-1-(5-phospho-D-ribosyl)imidazole-4-carboxamide from 5-amino-1-(5-phospho-D-ribosyl)imidazole-4-carboxylate: step 2/2.</text>
</comment>
<evidence type="ECO:0000256" key="3">
    <source>
        <dbReference type="ARBA" id="ARBA00008273"/>
    </source>
</evidence>
<evidence type="ECO:0000256" key="12">
    <source>
        <dbReference type="NCBIfam" id="TIGR00928"/>
    </source>
</evidence>
<evidence type="ECO:0000256" key="7">
    <source>
        <dbReference type="ARBA" id="ARBA00023239"/>
    </source>
</evidence>
<dbReference type="PANTHER" id="PTHR43411:SF1">
    <property type="entry name" value="ADENYLOSUCCINATE LYASE"/>
    <property type="match status" value="1"/>
</dbReference>
<comment type="catalytic activity">
    <reaction evidence="11">
        <text>N(6)-(1,2-dicarboxyethyl)-AMP = fumarate + AMP</text>
        <dbReference type="Rhea" id="RHEA:16853"/>
        <dbReference type="ChEBI" id="CHEBI:29806"/>
        <dbReference type="ChEBI" id="CHEBI:57567"/>
        <dbReference type="ChEBI" id="CHEBI:456215"/>
        <dbReference type="EC" id="4.3.2.2"/>
    </reaction>
    <physiologicalReaction direction="left-to-right" evidence="11">
        <dbReference type="Rhea" id="RHEA:16854"/>
    </physiologicalReaction>
</comment>
<evidence type="ECO:0000259" key="14">
    <source>
        <dbReference type="Pfam" id="PF00206"/>
    </source>
</evidence>
<dbReference type="Gene3D" id="1.10.275.10">
    <property type="entry name" value="Fumarase/aspartase (N-terminal domain)"/>
    <property type="match status" value="1"/>
</dbReference>
<protein>
    <recommendedName>
        <fullName evidence="5 12">Adenylosuccinate lyase</fullName>
        <shortName evidence="13">ASL</shortName>
        <ecNumber evidence="4 12">4.3.2.2</ecNumber>
    </recommendedName>
    <alternativeName>
        <fullName evidence="10 13">Adenylosuccinase</fullName>
    </alternativeName>
</protein>
<dbReference type="UniPathway" id="UPA00074">
    <property type="reaction ID" value="UER00132"/>
</dbReference>
<dbReference type="CDD" id="cd01598">
    <property type="entry name" value="PurB"/>
    <property type="match status" value="1"/>
</dbReference>
<comment type="pathway">
    <text evidence="2 13">Purine metabolism; AMP biosynthesis via de novo pathway; AMP from IMP: step 2/2.</text>
</comment>
<accession>N8XXV8</accession>
<dbReference type="Gene3D" id="1.10.40.30">
    <property type="entry name" value="Fumarase/aspartase (C-terminal domain)"/>
    <property type="match status" value="1"/>
</dbReference>
<dbReference type="HOGENOM" id="CLU_025566_2_0_6"/>
<dbReference type="GO" id="GO:0044208">
    <property type="term" value="P:'de novo' AMP biosynthetic process"/>
    <property type="evidence" value="ECO:0007669"/>
    <property type="project" value="UniProtKB-UniPathway"/>
</dbReference>
<dbReference type="FunFam" id="1.10.275.10:FF:000003">
    <property type="entry name" value="Adenylosuccinate lyase"/>
    <property type="match status" value="1"/>
</dbReference>
<name>N8XXV8_9GAMM</name>
<dbReference type="Pfam" id="PF08328">
    <property type="entry name" value="ASL_C"/>
    <property type="match status" value="1"/>
</dbReference>
<dbReference type="Gene3D" id="1.20.200.10">
    <property type="entry name" value="Fumarase/aspartase (Central domain)"/>
    <property type="match status" value="1"/>
</dbReference>
<dbReference type="PRINTS" id="PR00149">
    <property type="entry name" value="FUMRATELYASE"/>
</dbReference>
<dbReference type="InterPro" id="IPR004769">
    <property type="entry name" value="Pur_lyase"/>
</dbReference>
<dbReference type="EMBL" id="APPI01000024">
    <property type="protein sequence ID" value="ENV11890.1"/>
    <property type="molecule type" value="Genomic_DNA"/>
</dbReference>
<dbReference type="PATRIC" id="fig|1217675.3.peg.2815"/>
<evidence type="ECO:0000256" key="5">
    <source>
        <dbReference type="ARBA" id="ARBA00017058"/>
    </source>
</evidence>